<reference evidence="3" key="1">
    <citation type="submission" date="2023-02" db="EMBL/GenBank/DDBJ databases">
        <title>Description of Roseinatronobacter alkalisoli sp. nov., an alkaliphilic bacerium isolated from soda soil.</title>
        <authorList>
            <person name="Wei W."/>
        </authorList>
    </citation>
    <scope>NUCLEOTIDE SEQUENCE</scope>
    <source>
        <strain evidence="3">HJB301</strain>
    </source>
</reference>
<feature type="chain" id="PRO_5045958117" evidence="1">
    <location>
        <begin position="29"/>
        <end position="131"/>
    </location>
</feature>
<dbReference type="Pfam" id="PF13767">
    <property type="entry name" value="DUF4168"/>
    <property type="match status" value="1"/>
</dbReference>
<evidence type="ECO:0000313" key="3">
    <source>
        <dbReference type="EMBL" id="MDD7970320.1"/>
    </source>
</evidence>
<feature type="signal peptide" evidence="1">
    <location>
        <begin position="1"/>
        <end position="28"/>
    </location>
</feature>
<keyword evidence="4" id="KW-1185">Reference proteome</keyword>
<evidence type="ECO:0000259" key="2">
    <source>
        <dbReference type="Pfam" id="PF13767"/>
    </source>
</evidence>
<evidence type="ECO:0000256" key="1">
    <source>
        <dbReference type="SAM" id="SignalP"/>
    </source>
</evidence>
<dbReference type="RefSeq" id="WP_274350939.1">
    <property type="nucleotide sequence ID" value="NZ_JAQZSM010000003.1"/>
</dbReference>
<proteinExistence type="predicted"/>
<keyword evidence="1" id="KW-0732">Signal</keyword>
<organism evidence="3 4">
    <name type="scientific">Roseinatronobacter alkalisoli</name>
    <dbReference type="NCBI Taxonomy" id="3028235"/>
    <lineage>
        <taxon>Bacteria</taxon>
        <taxon>Pseudomonadati</taxon>
        <taxon>Pseudomonadota</taxon>
        <taxon>Alphaproteobacteria</taxon>
        <taxon>Rhodobacterales</taxon>
        <taxon>Paracoccaceae</taxon>
        <taxon>Roseinatronobacter</taxon>
    </lineage>
</organism>
<dbReference type="EMBL" id="JAQZSM010000003">
    <property type="protein sequence ID" value="MDD7970320.1"/>
    <property type="molecule type" value="Genomic_DNA"/>
</dbReference>
<feature type="domain" description="DUF4168" evidence="2">
    <location>
        <begin position="45"/>
        <end position="120"/>
    </location>
</feature>
<dbReference type="InterPro" id="IPR025433">
    <property type="entry name" value="DUF4168"/>
</dbReference>
<comment type="caution">
    <text evidence="3">The sequence shown here is derived from an EMBL/GenBank/DDBJ whole genome shotgun (WGS) entry which is preliminary data.</text>
</comment>
<sequence length="131" mass="13583">MSLKQFLATTALAATMATAPLLAPMAVAQDQQGQIDGAAIAADSDMVDAFIAAALAVNEVREGYMAQIEAEADQNAQMEILEAADAAMLEAVEETPGITLDEYIAIANAAAEDPELAARIDARFTEAHMGG</sequence>
<gene>
    <name evidence="3" type="ORF">PUT78_04345</name>
</gene>
<accession>A0ABT5T5C2</accession>
<dbReference type="Proteomes" id="UP001431784">
    <property type="component" value="Unassembled WGS sequence"/>
</dbReference>
<protein>
    <submittedName>
        <fullName evidence="3">DUF4168 domain-containing protein</fullName>
    </submittedName>
</protein>
<evidence type="ECO:0000313" key="4">
    <source>
        <dbReference type="Proteomes" id="UP001431784"/>
    </source>
</evidence>
<name>A0ABT5T5C2_9RHOB</name>